<evidence type="ECO:0000313" key="3">
    <source>
        <dbReference type="EMBL" id="PIK54069.1"/>
    </source>
</evidence>
<feature type="compositionally biased region" description="Low complexity" evidence="2">
    <location>
        <begin position="88"/>
        <end position="105"/>
    </location>
</feature>
<organism evidence="3 4">
    <name type="scientific">Stichopus japonicus</name>
    <name type="common">Sea cucumber</name>
    <dbReference type="NCBI Taxonomy" id="307972"/>
    <lineage>
        <taxon>Eukaryota</taxon>
        <taxon>Metazoa</taxon>
        <taxon>Echinodermata</taxon>
        <taxon>Eleutherozoa</taxon>
        <taxon>Echinozoa</taxon>
        <taxon>Holothuroidea</taxon>
        <taxon>Aspidochirotacea</taxon>
        <taxon>Aspidochirotida</taxon>
        <taxon>Stichopodidae</taxon>
        <taxon>Apostichopus</taxon>
    </lineage>
</organism>
<evidence type="ECO:0000313" key="4">
    <source>
        <dbReference type="Proteomes" id="UP000230750"/>
    </source>
</evidence>
<feature type="compositionally biased region" description="Basic and acidic residues" evidence="2">
    <location>
        <begin position="1"/>
        <end position="13"/>
    </location>
</feature>
<accession>A0A2G8L1D0</accession>
<feature type="compositionally biased region" description="Polar residues" evidence="2">
    <location>
        <begin position="62"/>
        <end position="71"/>
    </location>
</feature>
<gene>
    <name evidence="3" type="ORF">BSL78_09050</name>
</gene>
<reference evidence="3 4" key="1">
    <citation type="journal article" date="2017" name="PLoS Biol.">
        <title>The sea cucumber genome provides insights into morphological evolution and visceral regeneration.</title>
        <authorList>
            <person name="Zhang X."/>
            <person name="Sun L."/>
            <person name="Yuan J."/>
            <person name="Sun Y."/>
            <person name="Gao Y."/>
            <person name="Zhang L."/>
            <person name="Li S."/>
            <person name="Dai H."/>
            <person name="Hamel J.F."/>
            <person name="Liu C."/>
            <person name="Yu Y."/>
            <person name="Liu S."/>
            <person name="Lin W."/>
            <person name="Guo K."/>
            <person name="Jin S."/>
            <person name="Xu P."/>
            <person name="Storey K.B."/>
            <person name="Huan P."/>
            <person name="Zhang T."/>
            <person name="Zhou Y."/>
            <person name="Zhang J."/>
            <person name="Lin C."/>
            <person name="Li X."/>
            <person name="Xing L."/>
            <person name="Huo D."/>
            <person name="Sun M."/>
            <person name="Wang L."/>
            <person name="Mercier A."/>
            <person name="Li F."/>
            <person name="Yang H."/>
            <person name="Xiang J."/>
        </authorList>
    </citation>
    <scope>NUCLEOTIDE SEQUENCE [LARGE SCALE GENOMIC DNA]</scope>
    <source>
        <strain evidence="3">Shaxun</strain>
        <tissue evidence="3">Muscle</tissue>
    </source>
</reference>
<feature type="compositionally biased region" description="Polar residues" evidence="2">
    <location>
        <begin position="452"/>
        <end position="468"/>
    </location>
</feature>
<feature type="compositionally biased region" description="Low complexity" evidence="2">
    <location>
        <begin position="438"/>
        <end position="451"/>
    </location>
</feature>
<feature type="coiled-coil region" evidence="1">
    <location>
        <begin position="106"/>
        <end position="144"/>
    </location>
</feature>
<dbReference type="EMBL" id="MRZV01000265">
    <property type="protein sequence ID" value="PIK54069.1"/>
    <property type="molecule type" value="Genomic_DNA"/>
</dbReference>
<feature type="region of interest" description="Disordered" evidence="2">
    <location>
        <begin position="1"/>
        <end position="105"/>
    </location>
</feature>
<dbReference type="PANTHER" id="PTHR47331">
    <property type="entry name" value="PHD-TYPE DOMAIN-CONTAINING PROTEIN"/>
    <property type="match status" value="1"/>
</dbReference>
<feature type="compositionally biased region" description="Polar residues" evidence="2">
    <location>
        <begin position="14"/>
        <end position="24"/>
    </location>
</feature>
<sequence length="585" mass="65526">MSTRSGKEYRQTEEATFNPDTKPSGQPAVSDFDLSRSVTAEVRATPQNPQYPALLPPVVRDSTFQNSTTPEQLGIHRPSHSHKEDASSVRSSRTGSSRQSTASSAALRAKAKVEAARAELVFARREAELLRQKAMQEAEFINRKASHEAELLILHTEKAAAVASAEAAVYEEAEEVFSLPDQEDCASRRTNDFVQRHFEEPPLQPTVPNRQFPNYTPPFVPGPTQAPTEPASTELTNYLMRKELVSTGLLKFNDKPEHYRSWKVSFTRVARELKLSHSQELDFITTWLGDKSSELVLPIRSIYVHNPAEGLKMTWERLDETYGAPEAIEHALFSRLENFPILTPQDKTKLRQLSDLLLELQVAKEEGTLPGLLWLDTHRGVNPIVEKLPYGLQERWMSRAFKYKIEHNVPFPPFRVFAEFVRQQAKVRNDPSFALNQGSGSSTTRRPGSSSYGNRSSINVSKTEVNTHSSEHNASVIDKTNNPEKQCPIHKKPHPLQKCRTFRSKDIEGRRTFLKEHSICFKCCASSQHFAKDCEATILCSECGSDRHIAALHPGPAPFPQANFSTSPDNGGEPLQSTSASVTSE</sequence>
<feature type="region of interest" description="Disordered" evidence="2">
    <location>
        <begin position="431"/>
        <end position="492"/>
    </location>
</feature>
<evidence type="ECO:0000256" key="2">
    <source>
        <dbReference type="SAM" id="MobiDB-lite"/>
    </source>
</evidence>
<dbReference type="PANTHER" id="PTHR47331:SF7">
    <property type="match status" value="1"/>
</dbReference>
<dbReference type="OrthoDB" id="10068969at2759"/>
<dbReference type="STRING" id="307972.A0A2G8L1D0"/>
<name>A0A2G8L1D0_STIJA</name>
<evidence type="ECO:0008006" key="5">
    <source>
        <dbReference type="Google" id="ProtNLM"/>
    </source>
</evidence>
<keyword evidence="4" id="KW-1185">Reference proteome</keyword>
<feature type="compositionally biased region" description="Polar residues" evidence="2">
    <location>
        <begin position="562"/>
        <end position="585"/>
    </location>
</feature>
<protein>
    <recommendedName>
        <fullName evidence="5">CCHC-type domain-containing protein</fullName>
    </recommendedName>
</protein>
<proteinExistence type="predicted"/>
<evidence type="ECO:0000256" key="1">
    <source>
        <dbReference type="SAM" id="Coils"/>
    </source>
</evidence>
<comment type="caution">
    <text evidence="3">The sequence shown here is derived from an EMBL/GenBank/DDBJ whole genome shotgun (WGS) entry which is preliminary data.</text>
</comment>
<keyword evidence="1" id="KW-0175">Coiled coil</keyword>
<dbReference type="Proteomes" id="UP000230750">
    <property type="component" value="Unassembled WGS sequence"/>
</dbReference>
<feature type="region of interest" description="Disordered" evidence="2">
    <location>
        <begin position="555"/>
        <end position="585"/>
    </location>
</feature>
<dbReference type="AlphaFoldDB" id="A0A2G8L1D0"/>